<feature type="domain" description="Multidrug resistance protein MdtA-like C-terminal permuted SH3" evidence="13">
    <location>
        <begin position="313"/>
        <end position="371"/>
    </location>
</feature>
<proteinExistence type="inferred from homology"/>
<dbReference type="Gene3D" id="6.10.140.1990">
    <property type="match status" value="1"/>
</dbReference>
<feature type="coiled-coil region" evidence="8">
    <location>
        <begin position="98"/>
        <end position="177"/>
    </location>
</feature>
<evidence type="ECO:0000313" key="14">
    <source>
        <dbReference type="EMBL" id="SDH10580.1"/>
    </source>
</evidence>
<evidence type="ECO:0000256" key="3">
    <source>
        <dbReference type="ARBA" id="ARBA00022448"/>
    </source>
</evidence>
<dbReference type="PANTHER" id="PTHR30469:SF33">
    <property type="entry name" value="SLR1207 PROTEIN"/>
    <property type="match status" value="1"/>
</dbReference>
<dbReference type="GO" id="GO:0019898">
    <property type="term" value="C:extrinsic component of membrane"/>
    <property type="evidence" value="ECO:0007669"/>
    <property type="project" value="InterPro"/>
</dbReference>
<name>A0A1G7ZR33_9VIBR</name>
<feature type="domain" description="Multidrug resistance protein MdtA-like beta-barrel" evidence="12">
    <location>
        <begin position="220"/>
        <end position="307"/>
    </location>
</feature>
<dbReference type="SUPFAM" id="SSF111369">
    <property type="entry name" value="HlyD-like secretion proteins"/>
    <property type="match status" value="1"/>
</dbReference>
<accession>A0A1G7ZR33</accession>
<evidence type="ECO:0000259" key="13">
    <source>
        <dbReference type="Pfam" id="PF25967"/>
    </source>
</evidence>
<dbReference type="GO" id="GO:0030313">
    <property type="term" value="C:cell envelope"/>
    <property type="evidence" value="ECO:0007669"/>
    <property type="project" value="UniProtKB-SubCell"/>
</dbReference>
<dbReference type="InterPro" id="IPR030190">
    <property type="entry name" value="MacA_alpha-hairpin_sf"/>
</dbReference>
<dbReference type="Gene3D" id="2.40.420.20">
    <property type="match status" value="1"/>
</dbReference>
<dbReference type="RefSeq" id="WP_093272304.1">
    <property type="nucleotide sequence ID" value="NZ_FNDD01000008.1"/>
</dbReference>
<dbReference type="GO" id="GO:1990195">
    <property type="term" value="C:macrolide transmembrane transporter complex"/>
    <property type="evidence" value="ECO:0007669"/>
    <property type="project" value="InterPro"/>
</dbReference>
<dbReference type="AlphaFoldDB" id="A0A1G7ZR33"/>
<dbReference type="STRING" id="861298.SAMN04488136_10893"/>
<organism evidence="14 15">
    <name type="scientific">Vibrio xiamenensis</name>
    <dbReference type="NCBI Taxonomy" id="861298"/>
    <lineage>
        <taxon>Bacteria</taxon>
        <taxon>Pseudomonadati</taxon>
        <taxon>Pseudomonadota</taxon>
        <taxon>Gammaproteobacteria</taxon>
        <taxon>Vibrionales</taxon>
        <taxon>Vibrionaceae</taxon>
        <taxon>Vibrio</taxon>
    </lineage>
</organism>
<dbReference type="Pfam" id="PF25967">
    <property type="entry name" value="RND-MFP_C"/>
    <property type="match status" value="1"/>
</dbReference>
<keyword evidence="5" id="KW-0997">Cell inner membrane</keyword>
<evidence type="ECO:0000256" key="9">
    <source>
        <dbReference type="SAM" id="MobiDB-lite"/>
    </source>
</evidence>
<keyword evidence="3" id="KW-0813">Transport</keyword>
<dbReference type="Pfam" id="PF25876">
    <property type="entry name" value="HH_MFP_RND"/>
    <property type="match status" value="1"/>
</dbReference>
<keyword evidence="4" id="KW-1003">Cell membrane</keyword>
<evidence type="ECO:0000256" key="1">
    <source>
        <dbReference type="ARBA" id="ARBA00004236"/>
    </source>
</evidence>
<evidence type="ECO:0000313" key="15">
    <source>
        <dbReference type="Proteomes" id="UP000198854"/>
    </source>
</evidence>
<evidence type="ECO:0000259" key="11">
    <source>
        <dbReference type="Pfam" id="PF25917"/>
    </source>
</evidence>
<feature type="region of interest" description="Disordered" evidence="9">
    <location>
        <begin position="366"/>
        <end position="388"/>
    </location>
</feature>
<dbReference type="Gene3D" id="2.40.30.170">
    <property type="match status" value="1"/>
</dbReference>
<comment type="similarity">
    <text evidence="2">Belongs to the membrane fusion protein (MFP) (TC 8.A.1) family.</text>
</comment>
<dbReference type="OrthoDB" id="9791520at2"/>
<dbReference type="InterPro" id="IPR058624">
    <property type="entry name" value="MdtA-like_HH"/>
</dbReference>
<dbReference type="Pfam" id="PF25944">
    <property type="entry name" value="Beta-barrel_RND"/>
    <property type="match status" value="1"/>
</dbReference>
<evidence type="ECO:0000256" key="7">
    <source>
        <dbReference type="ARBA" id="ARBA00023136"/>
    </source>
</evidence>
<keyword evidence="7" id="KW-0472">Membrane</keyword>
<dbReference type="InterPro" id="IPR058627">
    <property type="entry name" value="MdtA-like_C"/>
</dbReference>
<feature type="domain" description="Multidrug resistance protein MdtA-like alpha-helical hairpin" evidence="10">
    <location>
        <begin position="106"/>
        <end position="181"/>
    </location>
</feature>
<comment type="subcellular location">
    <subcellularLocation>
        <location evidence="1">Cell membrane</location>
    </subcellularLocation>
</comment>
<evidence type="ECO:0000259" key="12">
    <source>
        <dbReference type="Pfam" id="PF25944"/>
    </source>
</evidence>
<feature type="domain" description="Multidrug resistance protein MdtA-like barrel-sandwich hybrid" evidence="11">
    <location>
        <begin position="58"/>
        <end position="212"/>
    </location>
</feature>
<evidence type="ECO:0000256" key="8">
    <source>
        <dbReference type="SAM" id="Coils"/>
    </source>
</evidence>
<dbReference type="GO" id="GO:1990281">
    <property type="term" value="C:efflux pump complex"/>
    <property type="evidence" value="ECO:0007669"/>
    <property type="project" value="TreeGrafter"/>
</dbReference>
<dbReference type="GO" id="GO:1990961">
    <property type="term" value="P:xenobiotic detoxification by transmembrane export across the plasma membrane"/>
    <property type="evidence" value="ECO:0007669"/>
    <property type="project" value="InterPro"/>
</dbReference>
<gene>
    <name evidence="14" type="ORF">SAMN04488136_10893</name>
</gene>
<keyword evidence="15" id="KW-1185">Reference proteome</keyword>
<evidence type="ECO:0000259" key="10">
    <source>
        <dbReference type="Pfam" id="PF25876"/>
    </source>
</evidence>
<dbReference type="Gene3D" id="2.40.50.100">
    <property type="match status" value="1"/>
</dbReference>
<evidence type="ECO:0000256" key="4">
    <source>
        <dbReference type="ARBA" id="ARBA00022475"/>
    </source>
</evidence>
<dbReference type="Proteomes" id="UP000198854">
    <property type="component" value="Unassembled WGS sequence"/>
</dbReference>
<evidence type="ECO:0000256" key="2">
    <source>
        <dbReference type="ARBA" id="ARBA00009477"/>
    </source>
</evidence>
<evidence type="ECO:0000256" key="6">
    <source>
        <dbReference type="ARBA" id="ARBA00023054"/>
    </source>
</evidence>
<sequence length="388" mass="41880">MNKKIVSITAVCLIAAAGVGYTFLKPSEPQLNFASEPVQRGNIEDTVLANGMLQASKLVSVGAQVSGQIDELPVKLGDEVKEGDLVAQIDSLTQQNSLKDAQASLGSLQAQYEAKQAQIKQATYEYKRQKNMLSAKASSRTDYETAEANLAVYKAELKQLDAEIDQAIISVDNAKLDLGYTTIKAPMSGTVVYTAVAEGQTVNSNQTTPTIIEMANLDVMTVKAQISEADVINVHPGQKVYFTILGRPNKRYEATLKAIEPGPTLMDGDDNDLEVSDDEAVYYYGLFDVENPNRELRIGMTAQVSIILNKADNALIVPAQVLIRTPKGYQVPVLKNGQIEHRDVKVGINNKVSAEITSGLNDGDEVVLGETKAGSGDSSRRRGPPMGF</sequence>
<dbReference type="EMBL" id="FNDD01000008">
    <property type="protein sequence ID" value="SDH10580.1"/>
    <property type="molecule type" value="Genomic_DNA"/>
</dbReference>
<dbReference type="GO" id="GO:0015562">
    <property type="term" value="F:efflux transmembrane transporter activity"/>
    <property type="evidence" value="ECO:0007669"/>
    <property type="project" value="TreeGrafter"/>
</dbReference>
<evidence type="ECO:0000256" key="5">
    <source>
        <dbReference type="ARBA" id="ARBA00022519"/>
    </source>
</evidence>
<dbReference type="InterPro" id="IPR058626">
    <property type="entry name" value="MdtA-like_b-barrel"/>
</dbReference>
<dbReference type="PANTHER" id="PTHR30469">
    <property type="entry name" value="MULTIDRUG RESISTANCE PROTEIN MDTA"/>
    <property type="match status" value="1"/>
</dbReference>
<dbReference type="Pfam" id="PF25917">
    <property type="entry name" value="BSH_RND"/>
    <property type="match status" value="1"/>
</dbReference>
<protein>
    <submittedName>
        <fullName evidence="14">Membrane fusion protein, macrolide-specific efflux system</fullName>
    </submittedName>
</protein>
<dbReference type="InterPro" id="IPR006143">
    <property type="entry name" value="RND_pump_MFP"/>
</dbReference>
<dbReference type="NCBIfam" id="TIGR01730">
    <property type="entry name" value="RND_mfp"/>
    <property type="match status" value="1"/>
</dbReference>
<keyword evidence="6 8" id="KW-0175">Coiled coil</keyword>
<dbReference type="InterPro" id="IPR058625">
    <property type="entry name" value="MdtA-like_BSH"/>
</dbReference>
<reference evidence="15" key="1">
    <citation type="submission" date="2016-10" db="EMBL/GenBank/DDBJ databases">
        <authorList>
            <person name="Varghese N."/>
            <person name="Submissions S."/>
        </authorList>
    </citation>
    <scope>NUCLEOTIDE SEQUENCE [LARGE SCALE GENOMIC DNA]</scope>
    <source>
        <strain evidence="15">CGMCC 1.10228</strain>
    </source>
</reference>